<protein>
    <submittedName>
        <fullName evidence="2">Uncharacterized protein</fullName>
    </submittedName>
</protein>
<gene>
    <name evidence="2" type="ORF">NW762_011286</name>
</gene>
<feature type="region of interest" description="Disordered" evidence="1">
    <location>
        <begin position="37"/>
        <end position="62"/>
    </location>
</feature>
<dbReference type="Proteomes" id="UP001152049">
    <property type="component" value="Unassembled WGS sequence"/>
</dbReference>
<dbReference type="OrthoDB" id="6365676at2759"/>
<dbReference type="AlphaFoldDB" id="A0A9W8VCL7"/>
<proteinExistence type="predicted"/>
<dbReference type="EMBL" id="JAOQAZ010000027">
    <property type="protein sequence ID" value="KAJ4251985.1"/>
    <property type="molecule type" value="Genomic_DNA"/>
</dbReference>
<comment type="caution">
    <text evidence="2">The sequence shown here is derived from an EMBL/GenBank/DDBJ whole genome shotgun (WGS) entry which is preliminary data.</text>
</comment>
<feature type="region of interest" description="Disordered" evidence="1">
    <location>
        <begin position="85"/>
        <end position="104"/>
    </location>
</feature>
<keyword evidence="3" id="KW-1185">Reference proteome</keyword>
<accession>A0A9W8VCL7</accession>
<reference evidence="2" key="1">
    <citation type="submission" date="2022-09" db="EMBL/GenBank/DDBJ databases">
        <title>Fusarium specimens isolated from Avocado Roots.</title>
        <authorList>
            <person name="Stajich J."/>
            <person name="Roper C."/>
            <person name="Heimlech-Rivalta G."/>
        </authorList>
    </citation>
    <scope>NUCLEOTIDE SEQUENCE</scope>
    <source>
        <strain evidence="2">CF00136</strain>
    </source>
</reference>
<evidence type="ECO:0000313" key="2">
    <source>
        <dbReference type="EMBL" id="KAJ4251985.1"/>
    </source>
</evidence>
<organism evidence="2 3">
    <name type="scientific">Fusarium torreyae</name>
    <dbReference type="NCBI Taxonomy" id="1237075"/>
    <lineage>
        <taxon>Eukaryota</taxon>
        <taxon>Fungi</taxon>
        <taxon>Dikarya</taxon>
        <taxon>Ascomycota</taxon>
        <taxon>Pezizomycotina</taxon>
        <taxon>Sordariomycetes</taxon>
        <taxon>Hypocreomycetidae</taxon>
        <taxon>Hypocreales</taxon>
        <taxon>Nectriaceae</taxon>
        <taxon>Fusarium</taxon>
    </lineage>
</organism>
<evidence type="ECO:0000313" key="3">
    <source>
        <dbReference type="Proteomes" id="UP001152049"/>
    </source>
</evidence>
<sequence length="353" mass="40262">MGSLRSDENVSLPILFSYWSRIPHGSLGDHQMEGVGLESTASSSTVEDSSNPPPDDANPFLLEDTNLSALDGIQHESSIDHIQHESPSIYSPTSPIPVSSPLSRTAHYSPRSPVWSHLQDLSTIQIINEILITLAPVLNIMIVDMPLRSLHPRDDGQGVRKLLRQGFEALVNIEELVSISDELYLDTEEDSDEPPVWTIWSKLRRMALYDVRINERLWSEIASCPQLKMLVLSKPNTWPGGPHRENIKEQWSKAADFKEFTTAFVDWFYRGPNFWPFVPQWHELDPQNKLCVLKVPLYPPDEEGYDRHDPTRWPTPPDWLTQAWIRERALSSTLWSEVKTSNTFTSTKKGQTT</sequence>
<evidence type="ECO:0000256" key="1">
    <source>
        <dbReference type="SAM" id="MobiDB-lite"/>
    </source>
</evidence>
<feature type="compositionally biased region" description="Low complexity" evidence="1">
    <location>
        <begin position="38"/>
        <end position="50"/>
    </location>
</feature>
<name>A0A9W8VCL7_9HYPO</name>
<feature type="compositionally biased region" description="Low complexity" evidence="1">
    <location>
        <begin position="86"/>
        <end position="103"/>
    </location>
</feature>